<sequence length="134" mass="15154">MKNILALILTIILVSACEKNSDPSVIAPEKLVGSWINSSWSESNISFEKANGLKYQDYGFAFYSNHLFVERKNSGWCGTPPISYGNYVGTWIKKGSIINITVDYWGGIAEYQWELVSVDQNTLTIHVLKEVYHE</sequence>
<comment type="caution">
    <text evidence="1">The sequence shown here is derived from an EMBL/GenBank/DDBJ whole genome shotgun (WGS) entry which is preliminary data.</text>
</comment>
<evidence type="ECO:0000313" key="2">
    <source>
        <dbReference type="Proteomes" id="UP000808349"/>
    </source>
</evidence>
<dbReference type="AlphaFoldDB" id="A0A9D7XDQ9"/>
<protein>
    <recommendedName>
        <fullName evidence="3">Lipocalin-like domain-containing protein</fullName>
    </recommendedName>
</protein>
<accession>A0A9D7XDQ9</accession>
<reference evidence="1 2" key="1">
    <citation type="submission" date="2020-10" db="EMBL/GenBank/DDBJ databases">
        <title>Connecting structure to function with the recovery of over 1000 high-quality activated sludge metagenome-assembled genomes encoding full-length rRNA genes using long-read sequencing.</title>
        <authorList>
            <person name="Singleton C.M."/>
            <person name="Petriglieri F."/>
            <person name="Kristensen J.M."/>
            <person name="Kirkegaard R.H."/>
            <person name="Michaelsen T.Y."/>
            <person name="Andersen M.H."/>
            <person name="Karst S.M."/>
            <person name="Dueholm M.S."/>
            <person name="Nielsen P.H."/>
            <person name="Albertsen M."/>
        </authorList>
    </citation>
    <scope>NUCLEOTIDE SEQUENCE [LARGE SCALE GENOMIC DNA]</scope>
    <source>
        <strain evidence="1">Ribe_18-Q3-R11-54_BAT3C.373</strain>
    </source>
</reference>
<evidence type="ECO:0008006" key="3">
    <source>
        <dbReference type="Google" id="ProtNLM"/>
    </source>
</evidence>
<dbReference type="EMBL" id="JADKFW010000008">
    <property type="protein sequence ID" value="MBK9718224.1"/>
    <property type="molecule type" value="Genomic_DNA"/>
</dbReference>
<organism evidence="1 2">
    <name type="scientific">Candidatus Defluviibacterium haderslevense</name>
    <dbReference type="NCBI Taxonomy" id="2981993"/>
    <lineage>
        <taxon>Bacteria</taxon>
        <taxon>Pseudomonadati</taxon>
        <taxon>Bacteroidota</taxon>
        <taxon>Saprospiria</taxon>
        <taxon>Saprospirales</taxon>
        <taxon>Saprospiraceae</taxon>
        <taxon>Candidatus Defluviibacterium</taxon>
    </lineage>
</organism>
<proteinExistence type="predicted"/>
<name>A0A9D7XDQ9_9BACT</name>
<evidence type="ECO:0000313" key="1">
    <source>
        <dbReference type="EMBL" id="MBK9718224.1"/>
    </source>
</evidence>
<gene>
    <name evidence="1" type="ORF">IPO85_12060</name>
</gene>
<dbReference type="Proteomes" id="UP000808349">
    <property type="component" value="Unassembled WGS sequence"/>
</dbReference>
<dbReference type="PROSITE" id="PS51257">
    <property type="entry name" value="PROKAR_LIPOPROTEIN"/>
    <property type="match status" value="1"/>
</dbReference>